<dbReference type="InterPro" id="IPR020578">
    <property type="entry name" value="Aminotrans_V_PyrdxlP_BS"/>
</dbReference>
<comment type="caution">
    <text evidence="13">The sequence shown here is derived from an EMBL/GenBank/DDBJ whole genome shotgun (WGS) entry which is preliminary data.</text>
</comment>
<dbReference type="InterPro" id="IPR015422">
    <property type="entry name" value="PyrdxlP-dep_Trfase_small"/>
</dbReference>
<feature type="binding site" evidence="10">
    <location>
        <position position="180"/>
    </location>
    <ligand>
        <name>pyridoxal 5'-phosphate</name>
        <dbReference type="ChEBI" id="CHEBI:597326"/>
    </ligand>
</feature>
<dbReference type="PIRSF" id="PIRSF005572">
    <property type="entry name" value="NifS"/>
    <property type="match status" value="1"/>
</dbReference>
<feature type="binding site" evidence="10">
    <location>
        <begin position="200"/>
        <end position="202"/>
    </location>
    <ligand>
        <name>pyridoxal 5'-phosphate</name>
        <dbReference type="ChEBI" id="CHEBI:597326"/>
    </ligand>
</feature>
<dbReference type="GO" id="GO:0006520">
    <property type="term" value="P:amino acid metabolic process"/>
    <property type="evidence" value="ECO:0007669"/>
    <property type="project" value="InterPro"/>
</dbReference>
<feature type="binding site" description="via persulfide group" evidence="10">
    <location>
        <position position="327"/>
    </location>
    <ligand>
        <name>[2Fe-2S] cluster</name>
        <dbReference type="ChEBI" id="CHEBI:190135"/>
        <note>ligand shared with IscU</note>
    </ligand>
</feature>
<dbReference type="NCBIfam" id="NF002806">
    <property type="entry name" value="PRK02948.1"/>
    <property type="match status" value="1"/>
</dbReference>
<keyword evidence="8 10" id="KW-0411">Iron-sulfur</keyword>
<evidence type="ECO:0000256" key="8">
    <source>
        <dbReference type="ARBA" id="ARBA00023014"/>
    </source>
</evidence>
<dbReference type="InterPro" id="IPR016454">
    <property type="entry name" value="Cysteine_dSase"/>
</dbReference>
<keyword evidence="14" id="KW-1185">Reference proteome</keyword>
<feature type="domain" description="Aminotransferase class V" evidence="12">
    <location>
        <begin position="4"/>
        <end position="368"/>
    </location>
</feature>
<dbReference type="InterPro" id="IPR000192">
    <property type="entry name" value="Aminotrans_V_dom"/>
</dbReference>
<dbReference type="PANTHER" id="PTHR11601">
    <property type="entry name" value="CYSTEINE DESULFURYLASE FAMILY MEMBER"/>
    <property type="match status" value="1"/>
</dbReference>
<dbReference type="EMBL" id="JAKOAV010000006">
    <property type="protein sequence ID" value="MDF9407701.1"/>
    <property type="molecule type" value="Genomic_DNA"/>
</dbReference>
<evidence type="ECO:0000256" key="5">
    <source>
        <dbReference type="ARBA" id="ARBA00022723"/>
    </source>
</evidence>
<feature type="modified residue" description="N6-(pyridoxal phosphate)lysine" evidence="10">
    <location>
        <position position="203"/>
    </location>
</feature>
<dbReference type="AlphaFoldDB" id="A0A9X4H0Z7"/>
<evidence type="ECO:0000313" key="14">
    <source>
        <dbReference type="Proteomes" id="UP001154312"/>
    </source>
</evidence>
<feature type="binding site" evidence="10">
    <location>
        <position position="152"/>
    </location>
    <ligand>
        <name>pyridoxal 5'-phosphate</name>
        <dbReference type="ChEBI" id="CHEBI:597326"/>
    </ligand>
</feature>
<sequence length="405" mass="44137">MRRVYFDHSATTPVHPLVAEEVYRFMTEHNYGNPSSLHYFGQIARKALDESREKVAKAIGAKSEEIIFTSGGTESDNMAIHGAALTNIKRGNHVITSAVEHHAALNAVKALAKQGFSVTVLPVDQYGMVNVDDVEKAITDKTILISIMHANNEVGTIMPIAEIGKVVKDRGIIFHVDAVQSLGKIPVNVDDLGIDLLTVSGHKIYGPKGIGALYVRKGTRWRPTLFHGGAQERLRRAGTENVPGIVGLGKAAELAMENMEAENKRLLTLRDKLIGEVTKRFSHVRLTGHPTIRLPNHASFVFEYIEGESVLLSLDMKGIAASTGSACASGSLEPSHVLLSMGIPHEIAHGSIRLTLGAGNTEEDVDYFLEAMGPIVERFRSMSPLSEEIDYNKNIKDPGNLQSYC</sequence>
<dbReference type="Pfam" id="PF00266">
    <property type="entry name" value="Aminotran_5"/>
    <property type="match status" value="1"/>
</dbReference>
<dbReference type="HAMAP" id="MF_00331">
    <property type="entry name" value="Cys_desulf_IscS"/>
    <property type="match status" value="1"/>
</dbReference>
<proteinExistence type="inferred from homology"/>
<dbReference type="InterPro" id="IPR017772">
    <property type="entry name" value="Cys_deSase_NifS_bac/arc"/>
</dbReference>
<dbReference type="Gene3D" id="3.40.640.10">
    <property type="entry name" value="Type I PLP-dependent aspartate aminotransferase-like (Major domain)"/>
    <property type="match status" value="1"/>
</dbReference>
<comment type="catalytic activity">
    <reaction evidence="9 10">
        <text>(sulfur carrier)-H + L-cysteine = (sulfur carrier)-SH + L-alanine</text>
        <dbReference type="Rhea" id="RHEA:43892"/>
        <dbReference type="Rhea" id="RHEA-COMP:14737"/>
        <dbReference type="Rhea" id="RHEA-COMP:14739"/>
        <dbReference type="ChEBI" id="CHEBI:29917"/>
        <dbReference type="ChEBI" id="CHEBI:35235"/>
        <dbReference type="ChEBI" id="CHEBI:57972"/>
        <dbReference type="ChEBI" id="CHEBI:64428"/>
        <dbReference type="EC" id="2.8.1.7"/>
    </reaction>
</comment>
<evidence type="ECO:0000256" key="10">
    <source>
        <dbReference type="HAMAP-Rule" id="MF_00331"/>
    </source>
</evidence>
<evidence type="ECO:0000256" key="11">
    <source>
        <dbReference type="RuleBase" id="RU004504"/>
    </source>
</evidence>
<dbReference type="RefSeq" id="WP_277442939.1">
    <property type="nucleotide sequence ID" value="NZ_JAKOAV010000006.1"/>
</dbReference>
<accession>A0A9X4H0Z7</accession>
<reference evidence="13" key="1">
    <citation type="submission" date="2022-02" db="EMBL/GenBank/DDBJ databases">
        <authorList>
            <person name="Leng L."/>
        </authorList>
    </citation>
    <scope>NUCLEOTIDE SEQUENCE</scope>
    <source>
        <strain evidence="13">JI</strain>
    </source>
</reference>
<comment type="function">
    <text evidence="10">Master enzyme that delivers sulfur to a number of partners involved in Fe-S cluster assembly, tRNA modification or cofactor biosynthesis. Catalyzes the removal of elemental sulfur atoms from cysteine to produce alanine. Functions as a sulfur delivery protein for Fe-S cluster synthesis onto IscU, an Fe-S scaffold assembly protein, as well as other S acceptor proteins.</text>
</comment>
<dbReference type="PROSITE" id="PS00595">
    <property type="entry name" value="AA_TRANSFER_CLASS_5"/>
    <property type="match status" value="1"/>
</dbReference>
<dbReference type="GO" id="GO:0031071">
    <property type="term" value="F:cysteine desulfurase activity"/>
    <property type="evidence" value="ECO:0007669"/>
    <property type="project" value="UniProtKB-UniRule"/>
</dbReference>
<dbReference type="GO" id="GO:0030170">
    <property type="term" value="F:pyridoxal phosphate binding"/>
    <property type="evidence" value="ECO:0007669"/>
    <property type="project" value="UniProtKB-UniRule"/>
</dbReference>
<dbReference type="FunFam" id="3.40.640.10:FF:000084">
    <property type="entry name" value="IscS-like cysteine desulfurase"/>
    <property type="match status" value="1"/>
</dbReference>
<dbReference type="EC" id="2.8.1.7" evidence="10"/>
<dbReference type="InterPro" id="IPR010240">
    <property type="entry name" value="Cys_deSase_IscS"/>
</dbReference>
<comment type="pathway">
    <text evidence="10">Cofactor biosynthesis; iron-sulfur cluster biosynthesis.</text>
</comment>
<dbReference type="GO" id="GO:1990221">
    <property type="term" value="C:L-cysteine desulfurase complex"/>
    <property type="evidence" value="ECO:0007669"/>
    <property type="project" value="UniProtKB-ARBA"/>
</dbReference>
<dbReference type="InterPro" id="IPR015421">
    <property type="entry name" value="PyrdxlP-dep_Trfase_major"/>
</dbReference>
<evidence type="ECO:0000256" key="4">
    <source>
        <dbReference type="ARBA" id="ARBA00022679"/>
    </source>
</evidence>
<feature type="active site" description="Cysteine persulfide intermediate" evidence="10">
    <location>
        <position position="327"/>
    </location>
</feature>
<keyword evidence="4 10" id="KW-0808">Transferase</keyword>
<gene>
    <name evidence="13" type="primary">nifS</name>
    <name evidence="10" type="synonym">iscS</name>
    <name evidence="13" type="ORF">L7E55_04895</name>
</gene>
<evidence type="ECO:0000256" key="1">
    <source>
        <dbReference type="ARBA" id="ARBA00001933"/>
    </source>
</evidence>
<dbReference type="InterPro" id="IPR015424">
    <property type="entry name" value="PyrdxlP-dep_Trfase"/>
</dbReference>
<keyword evidence="10" id="KW-0001">2Fe-2S</keyword>
<evidence type="ECO:0000256" key="3">
    <source>
        <dbReference type="ARBA" id="ARBA00022490"/>
    </source>
</evidence>
<evidence type="ECO:0000256" key="2">
    <source>
        <dbReference type="ARBA" id="ARBA00006490"/>
    </source>
</evidence>
<keyword evidence="3 10" id="KW-0963">Cytoplasm</keyword>
<dbReference type="PANTHER" id="PTHR11601:SF34">
    <property type="entry name" value="CYSTEINE DESULFURASE"/>
    <property type="match status" value="1"/>
</dbReference>
<comment type="subcellular location">
    <subcellularLocation>
        <location evidence="10">Cytoplasm</location>
    </subcellularLocation>
</comment>
<keyword evidence="6 10" id="KW-0663">Pyridoxal phosphate</keyword>
<comment type="cofactor">
    <cofactor evidence="1 10 11">
        <name>pyridoxal 5'-phosphate</name>
        <dbReference type="ChEBI" id="CHEBI:597326"/>
    </cofactor>
</comment>
<dbReference type="Gene3D" id="3.90.1150.10">
    <property type="entry name" value="Aspartate Aminotransferase, domain 1"/>
    <property type="match status" value="1"/>
</dbReference>
<keyword evidence="7 10" id="KW-0408">Iron</keyword>
<dbReference type="GO" id="GO:0046872">
    <property type="term" value="F:metal ion binding"/>
    <property type="evidence" value="ECO:0007669"/>
    <property type="project" value="UniProtKB-KW"/>
</dbReference>
<dbReference type="GO" id="GO:0044571">
    <property type="term" value="P:[2Fe-2S] cluster assembly"/>
    <property type="evidence" value="ECO:0007669"/>
    <property type="project" value="UniProtKB-UniRule"/>
</dbReference>
<keyword evidence="5 10" id="KW-0479">Metal-binding</keyword>
<feature type="binding site" evidence="10">
    <location>
        <position position="239"/>
    </location>
    <ligand>
        <name>pyridoxal 5'-phosphate</name>
        <dbReference type="ChEBI" id="CHEBI:597326"/>
    </ligand>
</feature>
<protein>
    <recommendedName>
        <fullName evidence="10">Cysteine desulfurase IscS</fullName>
        <ecNumber evidence="10">2.8.1.7</ecNumber>
    </recommendedName>
</protein>
<organism evidence="13 14">
    <name type="scientific">Pelotomaculum isophthalicicum JI</name>
    <dbReference type="NCBI Taxonomy" id="947010"/>
    <lineage>
        <taxon>Bacteria</taxon>
        <taxon>Bacillati</taxon>
        <taxon>Bacillota</taxon>
        <taxon>Clostridia</taxon>
        <taxon>Eubacteriales</taxon>
        <taxon>Desulfotomaculaceae</taxon>
        <taxon>Pelotomaculum</taxon>
    </lineage>
</organism>
<dbReference type="NCBIfam" id="TIGR03402">
    <property type="entry name" value="FeS_nifS"/>
    <property type="match status" value="1"/>
</dbReference>
<evidence type="ECO:0000256" key="9">
    <source>
        <dbReference type="ARBA" id="ARBA00050776"/>
    </source>
</evidence>
<evidence type="ECO:0000256" key="6">
    <source>
        <dbReference type="ARBA" id="ARBA00022898"/>
    </source>
</evidence>
<dbReference type="Gene3D" id="1.10.260.50">
    <property type="match status" value="1"/>
</dbReference>
<dbReference type="SUPFAM" id="SSF53383">
    <property type="entry name" value="PLP-dependent transferases"/>
    <property type="match status" value="1"/>
</dbReference>
<comment type="subunit">
    <text evidence="10">Homodimer. Forms a heterotetramer with IscU, interacts with other sulfur acceptors.</text>
</comment>
<name>A0A9X4H0Z7_9FIRM</name>
<feature type="binding site" evidence="10">
    <location>
        <begin position="72"/>
        <end position="73"/>
    </location>
    <ligand>
        <name>pyridoxal 5'-phosphate</name>
        <dbReference type="ChEBI" id="CHEBI:597326"/>
    </ligand>
</feature>
<evidence type="ECO:0000259" key="12">
    <source>
        <dbReference type="Pfam" id="PF00266"/>
    </source>
</evidence>
<dbReference type="GO" id="GO:0051537">
    <property type="term" value="F:2 iron, 2 sulfur cluster binding"/>
    <property type="evidence" value="ECO:0007669"/>
    <property type="project" value="UniProtKB-UniRule"/>
</dbReference>
<dbReference type="Proteomes" id="UP001154312">
    <property type="component" value="Unassembled WGS sequence"/>
</dbReference>
<evidence type="ECO:0000313" key="13">
    <source>
        <dbReference type="EMBL" id="MDF9407701.1"/>
    </source>
</evidence>
<evidence type="ECO:0000256" key="7">
    <source>
        <dbReference type="ARBA" id="ARBA00023004"/>
    </source>
</evidence>
<comment type="similarity">
    <text evidence="2 10">Belongs to the class-V pyridoxal-phosphate-dependent aminotransferase family. NifS/IscS subfamily.</text>
</comment>